<proteinExistence type="inferred from homology"/>
<dbReference type="Gene3D" id="3.40.50.720">
    <property type="entry name" value="NAD(P)-binding Rossmann-like Domain"/>
    <property type="match status" value="1"/>
</dbReference>
<dbReference type="GO" id="GO:0050664">
    <property type="term" value="F:oxidoreductase activity, acting on NAD(P)H, oxygen as acceptor"/>
    <property type="evidence" value="ECO:0007669"/>
    <property type="project" value="TreeGrafter"/>
</dbReference>
<dbReference type="EMBL" id="RSCE01000011">
    <property type="protein sequence ID" value="RSH78811.1"/>
    <property type="molecule type" value="Genomic_DNA"/>
</dbReference>
<dbReference type="PANTHER" id="PTHR43008:SF14">
    <property type="entry name" value="DEHYDROGENASE ARBD, PUTATIVE-RELATED"/>
    <property type="match status" value="1"/>
</dbReference>
<keyword evidence="5" id="KW-1185">Reference proteome</keyword>
<dbReference type="PRINTS" id="PR00081">
    <property type="entry name" value="GDHRDH"/>
</dbReference>
<dbReference type="Pfam" id="PF00106">
    <property type="entry name" value="adh_short"/>
    <property type="match status" value="1"/>
</dbReference>
<dbReference type="PROSITE" id="PS00061">
    <property type="entry name" value="ADH_SHORT"/>
    <property type="match status" value="1"/>
</dbReference>
<evidence type="ECO:0000256" key="3">
    <source>
        <dbReference type="ARBA" id="ARBA00023002"/>
    </source>
</evidence>
<name>A0A427XIU4_9TREE</name>
<evidence type="ECO:0000313" key="5">
    <source>
        <dbReference type="Proteomes" id="UP000279236"/>
    </source>
</evidence>
<dbReference type="STRING" id="105984.A0A427XIU4"/>
<dbReference type="GeneID" id="39586267"/>
<evidence type="ECO:0000313" key="4">
    <source>
        <dbReference type="EMBL" id="RSH78811.1"/>
    </source>
</evidence>
<dbReference type="AlphaFoldDB" id="A0A427XIU4"/>
<dbReference type="InterPro" id="IPR020904">
    <property type="entry name" value="Sc_DH/Rdtase_CS"/>
</dbReference>
<keyword evidence="2" id="KW-0521">NADP</keyword>
<dbReference type="Pfam" id="PF13561">
    <property type="entry name" value="adh_short_C2"/>
    <property type="match status" value="1"/>
</dbReference>
<reference evidence="4 5" key="1">
    <citation type="submission" date="2018-11" db="EMBL/GenBank/DDBJ databases">
        <title>Genome sequence of Apiotrichum porosum DSM 27194.</title>
        <authorList>
            <person name="Aliyu H."/>
            <person name="Gorte O."/>
            <person name="Ochsenreither K."/>
        </authorList>
    </citation>
    <scope>NUCLEOTIDE SEQUENCE [LARGE SCALE GENOMIC DNA]</scope>
    <source>
        <strain evidence="4 5">DSM 27194</strain>
    </source>
</reference>
<comment type="caution">
    <text evidence="4">The sequence shown here is derived from an EMBL/GenBank/DDBJ whole genome shotgun (WGS) entry which is preliminary data.</text>
</comment>
<sequence length="319" mass="33741">MPISIDYTGKLVVVTGGGRGIGLAITTALAKAGADVAITYTSSDPSARAAELSAAHGVQVKAFKCEVTRSSDVDAMLEAVEAAYGKKADIGVANAGECSPNHVGWFQGFRGRLPAEFAPVLLCVLKCVGMLTCPGITLWKDAHENTDDEFKHVFDVNTFGPFYFARGLVRSWLGQPIDVAKGGDSLNVPTMKANLGKQILFVSSISGLVAMTPQRQTAYNASKGALTMMSKSLAGEWSHLGIYVNSISPGYVLTDMIANPPDETAKAWAKDWENRTPVGKFATADQIGEFVAVLLSDRQGGMGFMAGSDVVLDGGYTVF</sequence>
<dbReference type="GO" id="GO:0016616">
    <property type="term" value="F:oxidoreductase activity, acting on the CH-OH group of donors, NAD or NADP as acceptor"/>
    <property type="evidence" value="ECO:0007669"/>
    <property type="project" value="UniProtKB-ARBA"/>
</dbReference>
<dbReference type="SUPFAM" id="SSF51735">
    <property type="entry name" value="NAD(P)-binding Rossmann-fold domains"/>
    <property type="match status" value="1"/>
</dbReference>
<dbReference type="Proteomes" id="UP000279236">
    <property type="component" value="Unassembled WGS sequence"/>
</dbReference>
<protein>
    <submittedName>
        <fullName evidence="4">Uncharacterized protein</fullName>
    </submittedName>
</protein>
<evidence type="ECO:0000256" key="1">
    <source>
        <dbReference type="ARBA" id="ARBA00006484"/>
    </source>
</evidence>
<dbReference type="InterPro" id="IPR036291">
    <property type="entry name" value="NAD(P)-bd_dom_sf"/>
</dbReference>
<keyword evidence="3" id="KW-0560">Oxidoreductase</keyword>
<organism evidence="4 5">
    <name type="scientific">Apiotrichum porosum</name>
    <dbReference type="NCBI Taxonomy" id="105984"/>
    <lineage>
        <taxon>Eukaryota</taxon>
        <taxon>Fungi</taxon>
        <taxon>Dikarya</taxon>
        <taxon>Basidiomycota</taxon>
        <taxon>Agaricomycotina</taxon>
        <taxon>Tremellomycetes</taxon>
        <taxon>Trichosporonales</taxon>
        <taxon>Trichosporonaceae</taxon>
        <taxon>Apiotrichum</taxon>
    </lineage>
</organism>
<dbReference type="PANTHER" id="PTHR43008">
    <property type="entry name" value="BENZIL REDUCTASE"/>
    <property type="match status" value="1"/>
</dbReference>
<dbReference type="RefSeq" id="XP_028473958.1">
    <property type="nucleotide sequence ID" value="XM_028617495.1"/>
</dbReference>
<gene>
    <name evidence="4" type="ORF">EHS24_001724</name>
</gene>
<dbReference type="InterPro" id="IPR002347">
    <property type="entry name" value="SDR_fam"/>
</dbReference>
<comment type="similarity">
    <text evidence="1">Belongs to the short-chain dehydrogenases/reductases (SDR) family.</text>
</comment>
<accession>A0A427XIU4</accession>
<evidence type="ECO:0000256" key="2">
    <source>
        <dbReference type="ARBA" id="ARBA00022857"/>
    </source>
</evidence>
<dbReference type="OrthoDB" id="1888931at2759"/>